<dbReference type="InterPro" id="IPR037066">
    <property type="entry name" value="Plug_dom_sf"/>
</dbReference>
<keyword evidence="3 7" id="KW-1134">Transmembrane beta strand</keyword>
<evidence type="ECO:0000259" key="8">
    <source>
        <dbReference type="SMART" id="SM00965"/>
    </source>
</evidence>
<dbReference type="InterPro" id="IPR039426">
    <property type="entry name" value="TonB-dep_rcpt-like"/>
</dbReference>
<dbReference type="InterPro" id="IPR011662">
    <property type="entry name" value="Secretin/TonB_short_N"/>
</dbReference>
<dbReference type="InterPro" id="IPR012910">
    <property type="entry name" value="Plug_dom"/>
</dbReference>
<protein>
    <submittedName>
        <fullName evidence="9">SusC/RagA family TonB-linked outer membrane protein</fullName>
    </submittedName>
</protein>
<keyword evidence="6 7" id="KW-0998">Cell outer membrane</keyword>
<keyword evidence="5 7" id="KW-0472">Membrane</keyword>
<dbReference type="SMART" id="SM00965">
    <property type="entry name" value="STN"/>
    <property type="match status" value="1"/>
</dbReference>
<reference evidence="9 10" key="1">
    <citation type="submission" date="2019-09" db="EMBL/GenBank/DDBJ databases">
        <title>Butyricimonas paravirosa DSM 105722 (=214-4 = JCM 18677 = CCUG 65563).</title>
        <authorList>
            <person name="Le Roy T."/>
            <person name="Cani P.D."/>
        </authorList>
    </citation>
    <scope>NUCLEOTIDE SEQUENCE [LARGE SCALE GENOMIC DNA]</scope>
    <source>
        <strain evidence="9 10">DSM 105722</strain>
    </source>
</reference>
<comment type="similarity">
    <text evidence="7">Belongs to the TonB-dependent receptor family.</text>
</comment>
<dbReference type="Pfam" id="PF13715">
    <property type="entry name" value="CarbopepD_reg_2"/>
    <property type="match status" value="1"/>
</dbReference>
<evidence type="ECO:0000256" key="4">
    <source>
        <dbReference type="ARBA" id="ARBA00022692"/>
    </source>
</evidence>
<dbReference type="SUPFAM" id="SSF56935">
    <property type="entry name" value="Porins"/>
    <property type="match status" value="1"/>
</dbReference>
<dbReference type="Proteomes" id="UP001302374">
    <property type="component" value="Chromosome"/>
</dbReference>
<dbReference type="NCBIfam" id="TIGR04056">
    <property type="entry name" value="OMP_RagA_SusC"/>
    <property type="match status" value="1"/>
</dbReference>
<dbReference type="PROSITE" id="PS52016">
    <property type="entry name" value="TONB_DEPENDENT_REC_3"/>
    <property type="match status" value="1"/>
</dbReference>
<organism evidence="9 10">
    <name type="scientific">Butyricimonas paravirosa</name>
    <dbReference type="NCBI Taxonomy" id="1472417"/>
    <lineage>
        <taxon>Bacteria</taxon>
        <taxon>Pseudomonadati</taxon>
        <taxon>Bacteroidota</taxon>
        <taxon>Bacteroidia</taxon>
        <taxon>Bacteroidales</taxon>
        <taxon>Odoribacteraceae</taxon>
        <taxon>Butyricimonas</taxon>
    </lineage>
</organism>
<keyword evidence="10" id="KW-1185">Reference proteome</keyword>
<dbReference type="Gene3D" id="2.170.130.10">
    <property type="entry name" value="TonB-dependent receptor, plug domain"/>
    <property type="match status" value="1"/>
</dbReference>
<evidence type="ECO:0000256" key="1">
    <source>
        <dbReference type="ARBA" id="ARBA00004571"/>
    </source>
</evidence>
<feature type="domain" description="Secretin/TonB short N-terminal" evidence="8">
    <location>
        <begin position="59"/>
        <end position="110"/>
    </location>
</feature>
<dbReference type="NCBIfam" id="TIGR04057">
    <property type="entry name" value="SusC_RagA_signa"/>
    <property type="match status" value="1"/>
</dbReference>
<dbReference type="Gene3D" id="2.40.170.20">
    <property type="entry name" value="TonB-dependent receptor, beta-barrel domain"/>
    <property type="match status" value="1"/>
</dbReference>
<keyword evidence="2 7" id="KW-0813">Transport</keyword>
<evidence type="ECO:0000313" key="10">
    <source>
        <dbReference type="Proteomes" id="UP001302374"/>
    </source>
</evidence>
<gene>
    <name evidence="9" type="ORF">F1644_04525</name>
</gene>
<dbReference type="InterPro" id="IPR036942">
    <property type="entry name" value="Beta-barrel_TonB_sf"/>
</dbReference>
<evidence type="ECO:0000256" key="2">
    <source>
        <dbReference type="ARBA" id="ARBA00022448"/>
    </source>
</evidence>
<dbReference type="EMBL" id="CP043839">
    <property type="protein sequence ID" value="WOF14896.1"/>
    <property type="molecule type" value="Genomic_DNA"/>
</dbReference>
<comment type="subcellular location">
    <subcellularLocation>
        <location evidence="1 7">Cell outer membrane</location>
        <topology evidence="1 7">Multi-pass membrane protein</topology>
    </subcellularLocation>
</comment>
<dbReference type="SUPFAM" id="SSF49464">
    <property type="entry name" value="Carboxypeptidase regulatory domain-like"/>
    <property type="match status" value="1"/>
</dbReference>
<evidence type="ECO:0000256" key="5">
    <source>
        <dbReference type="ARBA" id="ARBA00023136"/>
    </source>
</evidence>
<dbReference type="Pfam" id="PF07660">
    <property type="entry name" value="STN"/>
    <property type="match status" value="1"/>
</dbReference>
<dbReference type="InterPro" id="IPR023996">
    <property type="entry name" value="TonB-dep_OMP_SusC/RagA"/>
</dbReference>
<dbReference type="Gene3D" id="2.60.40.1120">
    <property type="entry name" value="Carboxypeptidase-like, regulatory domain"/>
    <property type="match status" value="1"/>
</dbReference>
<accession>A0ABZ0G2B0</accession>
<evidence type="ECO:0000313" key="9">
    <source>
        <dbReference type="EMBL" id="WOF14896.1"/>
    </source>
</evidence>
<dbReference type="Pfam" id="PF07715">
    <property type="entry name" value="Plug"/>
    <property type="match status" value="1"/>
</dbReference>
<dbReference type="InterPro" id="IPR023997">
    <property type="entry name" value="TonB-dep_OMP_SusC/RagA_CS"/>
</dbReference>
<name>A0ABZ0G2B0_9BACT</name>
<proteinExistence type="inferred from homology"/>
<dbReference type="InterPro" id="IPR008969">
    <property type="entry name" value="CarboxyPept-like_regulatory"/>
</dbReference>
<evidence type="ECO:0000256" key="7">
    <source>
        <dbReference type="PROSITE-ProRule" id="PRU01360"/>
    </source>
</evidence>
<keyword evidence="4 7" id="KW-0812">Transmembrane</keyword>
<evidence type="ECO:0000256" key="6">
    <source>
        <dbReference type="ARBA" id="ARBA00023237"/>
    </source>
</evidence>
<evidence type="ECO:0000256" key="3">
    <source>
        <dbReference type="ARBA" id="ARBA00022452"/>
    </source>
</evidence>
<sequence length="1188" mass="134305">MREKLKKLLLVMKLSSLLMLLFCMNLSAGIYAQEARLSVSVENSNIREIIRIIKQQSDYTFVYNVEELDHIGSITMNVKDSDVRTILDACLKNSGYTYSILDKVIVIRKAEPQQQEQIKKIRGTITDKKKVPLPGVTVLIKGTTTGVSTDMNGKFEMVQPKDSNIVLLVSFIGMKTQTIPYKGQDLTIVMEEDSQEMEEVVVTGYQVINKKKSTSAITSVKMDDIMIPGATSIDQMLEGRVSDMILMTNSGEVGVAPKIRIRGTSTLVGNREPLWVVDGIIVQDPVPISSEELNDPDYINRIGNAIAGLNPQDIERLDILKDAAATALYGTKAANGVIVITTKKGRVGDPIISYNMTTTFRQRPRYTDRKINVMNSRERIQLSRELFDQHYVYNGSVNPVGYEGLLNDLYNGKLTDTQFSQEVAKLETMNTDWFKLLTEDTFSHQHTVSISGGSEKTRYYSSIGFSRDNDVIKGNYNQRYTASLNVETTLTKWFTASFQMQGNVSHREYNQDAINPMDYAYNASRAIPAYDENGNYAYYKKMTGNSSRRNYNILNELENSYTDQHTSGITVNANLKFNFTNWLNANAIISYTNSNAEIEGYWGEETYYAASLRGTEFGTIPTPGEDSNSVLPFGGELTRNETRSNSYTARLQVNANKYFGADEQHNINASAGFELSSSRYNGFKSVDRGYYPDRGKMFVSNISISDYPTYGSWLASNVPSVTDNLTNMLSGYATLSYSYQNYFTVNVNARVDGSNKFGDQSNNKFLPIWSASGAYNISEHDMLQKEWIDYITLKVSFGYQGNMLEDQSPVMLIQKNPMDPYYNEMTSKITRNPNPNLKWEKTSSFNTGLMFSLLRNRVQVEGQYYYKRTKDAFMTKEVANMNGVDSYVINGGDVENKGYSVDITVSPISRQNVRWTLSTSFSKNFNKVKNDPDAQTYNYSDFLNGTVVVKDKAVNTFYSYKFIGISPVDGGPMFDDMENNKHELSGLSKYETFTRVLKASGRREPYMSGGLSTTLRYKNLRMSAMFSYSLGAKTRLFRMFNDNIKPEFNVHRDFLKRWQKPGDEKSTNIPSLMSYGSAAYYRYYTHYSNLFDDIQPFASDAWTMYDYSDARVVSANYLKCSSLSFTYEFGERILPKIGMSRLALTLSGTNLFTLCSSKLKGQTPTQGGFSEIQLSERPTYSFGLSVSF</sequence>